<sequence>MRGTRVAHSFRILPPPPPPPGVWASREVLDEAEEEEREKKKEQRVVTLQGHFSEAACRLPYPAQPIPLPSSLIHSFSHVHEKVDSCVDSVLGRCLSNPCRGGGGSKVETDGSSQTRCAATVRTGTTGDIRKLRREKKRDGARSVGTGIRCVRPIKGYPFNSVQEALISLKDELKGTYYTLEALDKQIRQQLLNDHFPLKEGDRFLKTTNTIRF</sequence>
<protein>
    <submittedName>
        <fullName evidence="2">Arginine kinase</fullName>
    </submittedName>
</protein>
<reference evidence="2 3" key="1">
    <citation type="submission" date="2016-03" db="EMBL/GenBank/DDBJ databases">
        <title>Cyphomyrmex costatus WGS genome.</title>
        <authorList>
            <person name="Nygaard S."/>
            <person name="Hu H."/>
            <person name="Boomsma J."/>
            <person name="Zhang G."/>
        </authorList>
    </citation>
    <scope>NUCLEOTIDE SEQUENCE [LARGE SCALE GENOMIC DNA]</scope>
    <source>
        <strain evidence="2">MS0001</strain>
        <tissue evidence="2">Whole body</tissue>
    </source>
</reference>
<dbReference type="AlphaFoldDB" id="A0A151INR6"/>
<keyword evidence="3" id="KW-1185">Reference proteome</keyword>
<name>A0A151INR6_9HYME</name>
<dbReference type="Proteomes" id="UP000078542">
    <property type="component" value="Unassembled WGS sequence"/>
</dbReference>
<dbReference type="EMBL" id="KQ976914">
    <property type="protein sequence ID" value="KYN07106.1"/>
    <property type="molecule type" value="Genomic_DNA"/>
</dbReference>
<keyword evidence="2" id="KW-0808">Transferase</keyword>
<dbReference type="GO" id="GO:0016301">
    <property type="term" value="F:kinase activity"/>
    <property type="evidence" value="ECO:0007669"/>
    <property type="project" value="UniProtKB-KW"/>
</dbReference>
<organism evidence="2 3">
    <name type="scientific">Cyphomyrmex costatus</name>
    <dbReference type="NCBI Taxonomy" id="456900"/>
    <lineage>
        <taxon>Eukaryota</taxon>
        <taxon>Metazoa</taxon>
        <taxon>Ecdysozoa</taxon>
        <taxon>Arthropoda</taxon>
        <taxon>Hexapoda</taxon>
        <taxon>Insecta</taxon>
        <taxon>Pterygota</taxon>
        <taxon>Neoptera</taxon>
        <taxon>Endopterygota</taxon>
        <taxon>Hymenoptera</taxon>
        <taxon>Apocrita</taxon>
        <taxon>Aculeata</taxon>
        <taxon>Formicoidea</taxon>
        <taxon>Formicidae</taxon>
        <taxon>Myrmicinae</taxon>
        <taxon>Cyphomyrmex</taxon>
    </lineage>
</organism>
<evidence type="ECO:0000313" key="3">
    <source>
        <dbReference type="Proteomes" id="UP000078542"/>
    </source>
</evidence>
<accession>A0A151INR6</accession>
<dbReference type="Gene3D" id="3.30.590.10">
    <property type="entry name" value="Glutamine synthetase/guanido kinase, catalytic domain"/>
    <property type="match status" value="1"/>
</dbReference>
<dbReference type="STRING" id="456900.A0A151INR6"/>
<feature type="region of interest" description="Disordered" evidence="1">
    <location>
        <begin position="1"/>
        <end position="41"/>
    </location>
</feature>
<proteinExistence type="predicted"/>
<evidence type="ECO:0000256" key="1">
    <source>
        <dbReference type="SAM" id="MobiDB-lite"/>
    </source>
</evidence>
<evidence type="ECO:0000313" key="2">
    <source>
        <dbReference type="EMBL" id="KYN07106.1"/>
    </source>
</evidence>
<keyword evidence="2" id="KW-0418">Kinase</keyword>
<dbReference type="InterPro" id="IPR014746">
    <property type="entry name" value="Gln_synth/guanido_kin_cat_dom"/>
</dbReference>
<gene>
    <name evidence="2" type="ORF">ALC62_01914</name>
</gene>
<dbReference type="SUPFAM" id="SSF55931">
    <property type="entry name" value="Glutamine synthetase/guanido kinase"/>
    <property type="match status" value="1"/>
</dbReference>